<dbReference type="InterPro" id="IPR001680">
    <property type="entry name" value="WD40_rpt"/>
</dbReference>
<reference evidence="4" key="1">
    <citation type="submission" date="2014-05" db="EMBL/GenBank/DDBJ databases">
        <title>The transcriptome of the halophilic microalga Tetraselmis sp. GSL018 isolated from the Great Salt Lake, Utah.</title>
        <authorList>
            <person name="Jinkerson R.E."/>
            <person name="D'Adamo S."/>
            <person name="Posewitz M.C."/>
        </authorList>
    </citation>
    <scope>NUCLEOTIDE SEQUENCE</scope>
    <source>
        <strain evidence="4">GSL018</strain>
    </source>
</reference>
<protein>
    <submittedName>
        <fullName evidence="4">Wd40 repeat protein</fullName>
    </submittedName>
</protein>
<dbReference type="PANTHER" id="PTHR13720">
    <property type="entry name" value="WD-40 REPEAT PROTEIN"/>
    <property type="match status" value="1"/>
</dbReference>
<dbReference type="SUPFAM" id="SSF50998">
    <property type="entry name" value="Quinoprotein alcohol dehydrogenase-like"/>
    <property type="match status" value="2"/>
</dbReference>
<dbReference type="Pfam" id="PF00400">
    <property type="entry name" value="WD40"/>
    <property type="match status" value="7"/>
</dbReference>
<dbReference type="PRINTS" id="PR00320">
    <property type="entry name" value="GPROTEINBRPT"/>
</dbReference>
<name>A0A061SKY6_9CHLO</name>
<dbReference type="GO" id="GO:0005929">
    <property type="term" value="C:cilium"/>
    <property type="evidence" value="ECO:0007669"/>
    <property type="project" value="UniProtKB-ARBA"/>
</dbReference>
<gene>
    <name evidence="4" type="ORF">TSPGSL018_3461</name>
</gene>
<feature type="repeat" description="WD" evidence="3">
    <location>
        <begin position="417"/>
        <end position="458"/>
    </location>
</feature>
<accession>A0A061SKY6</accession>
<feature type="repeat" description="WD" evidence="3">
    <location>
        <begin position="459"/>
        <end position="492"/>
    </location>
</feature>
<evidence type="ECO:0000256" key="1">
    <source>
        <dbReference type="ARBA" id="ARBA00022574"/>
    </source>
</evidence>
<proteinExistence type="predicted"/>
<evidence type="ECO:0000313" key="4">
    <source>
        <dbReference type="EMBL" id="JAC83391.1"/>
    </source>
</evidence>
<dbReference type="PROSITE" id="PS50082">
    <property type="entry name" value="WD_REPEATS_2"/>
    <property type="match status" value="5"/>
</dbReference>
<dbReference type="PROSITE" id="PS00678">
    <property type="entry name" value="WD_REPEATS_1"/>
    <property type="match status" value="2"/>
</dbReference>
<dbReference type="InterPro" id="IPR011047">
    <property type="entry name" value="Quinoprotein_ADH-like_sf"/>
</dbReference>
<evidence type="ECO:0000256" key="3">
    <source>
        <dbReference type="PROSITE-ProRule" id="PRU00221"/>
    </source>
</evidence>
<dbReference type="EMBL" id="GBEZ01001596">
    <property type="protein sequence ID" value="JAC83391.1"/>
    <property type="molecule type" value="Transcribed_RNA"/>
</dbReference>
<keyword evidence="2" id="KW-0677">Repeat</keyword>
<dbReference type="PROSITE" id="PS50294">
    <property type="entry name" value="WD_REPEATS_REGION"/>
    <property type="match status" value="5"/>
</dbReference>
<dbReference type="Gene3D" id="2.130.10.10">
    <property type="entry name" value="YVTN repeat-like/Quinoprotein amine dehydrogenase"/>
    <property type="match status" value="4"/>
</dbReference>
<organism evidence="4">
    <name type="scientific">Tetraselmis sp. GSL018</name>
    <dbReference type="NCBI Taxonomy" id="582737"/>
    <lineage>
        <taxon>Eukaryota</taxon>
        <taxon>Viridiplantae</taxon>
        <taxon>Chlorophyta</taxon>
        <taxon>core chlorophytes</taxon>
        <taxon>Chlorodendrophyceae</taxon>
        <taxon>Chlorodendrales</taxon>
        <taxon>Chlorodendraceae</taxon>
        <taxon>Tetraselmis</taxon>
    </lineage>
</organism>
<feature type="repeat" description="WD" evidence="3">
    <location>
        <begin position="544"/>
        <end position="585"/>
    </location>
</feature>
<feature type="repeat" description="WD" evidence="3">
    <location>
        <begin position="586"/>
        <end position="621"/>
    </location>
</feature>
<evidence type="ECO:0000256" key="2">
    <source>
        <dbReference type="ARBA" id="ARBA00022737"/>
    </source>
</evidence>
<dbReference type="InterPro" id="IPR050630">
    <property type="entry name" value="WD_repeat_EMAP"/>
</dbReference>
<dbReference type="InterPro" id="IPR019775">
    <property type="entry name" value="WD40_repeat_CS"/>
</dbReference>
<keyword evidence="1 3" id="KW-0853">WD repeat</keyword>
<dbReference type="InterPro" id="IPR015943">
    <property type="entry name" value="WD40/YVTN_repeat-like_dom_sf"/>
</dbReference>
<feature type="repeat" description="WD" evidence="3">
    <location>
        <begin position="328"/>
        <end position="367"/>
    </location>
</feature>
<dbReference type="SMART" id="SM00320">
    <property type="entry name" value="WD40"/>
    <property type="match status" value="10"/>
</dbReference>
<dbReference type="AlphaFoldDB" id="A0A061SKY6"/>
<dbReference type="PANTHER" id="PTHR13720:SF39">
    <property type="entry name" value="F-BOX DOMAIN-CONTAINING PROTEIN"/>
    <property type="match status" value="1"/>
</dbReference>
<dbReference type="CDD" id="cd00200">
    <property type="entry name" value="WD40"/>
    <property type="match status" value="1"/>
</dbReference>
<dbReference type="InterPro" id="IPR020472">
    <property type="entry name" value="WD40_PAC1"/>
</dbReference>
<sequence>MSQKNTHARLNLRHVKGFSCKRLGSVVASPSSEGLIYYAAGRNLVAMKEDDPLKQDFMCGHKGNITCIAVSADGSMIATGCEGRASDVVVWDAASRAEKFRFCEHDHCVSCLAFSADSRLLLSIGNSRDRKAFVWDVRTGCIIASSQVPLAMNNDPNTAAACAWAPGTTGNGHYLAGSVGSPDVHLWSLDPYRGILTPERVLPGSVARKYTTARFSKDHQWLFAGSASGDVVVVNVARKNVQLSHPVCSLGVGAVIEVGSNLLVGGGDGSLTLLRPEETRSAEKPRTVLPGGVTSLTRSAEGRALIAGTDHGRIVRIEEPSMRCSVISASHESAVRAAAFRGDRLVTCSEDGSIRVWDTETMELRAQIDNPSRRGGTVPLCVMVTEDGEVLSGWSDGQLWCHDLRGGCRWHIHGVHASPRGEGVTAVCVSHSGEFIATGGIDGDIRVWDRSSREVVSHMTQHKEAVCDLQVFKDDMHVVSGSRDGTFIIWDVFQENRISCHVCPTGGFTGLQLSSDQVQVVTVGMDRKLQFWDVRHQVPTQVIDKAHDEVCTAVAISPNCELVATGGADCVVRIWDFADGAEVGQGAVHSGPINRLAFKENDPNFLVSVGEDGFVVFWDIA</sequence>